<proteinExistence type="predicted"/>
<evidence type="ECO:0008006" key="4">
    <source>
        <dbReference type="Google" id="ProtNLM"/>
    </source>
</evidence>
<dbReference type="InterPro" id="IPR029071">
    <property type="entry name" value="Ubiquitin-like_domsf"/>
</dbReference>
<accession>X6NL47</accession>
<organism evidence="2 3">
    <name type="scientific">Reticulomyxa filosa</name>
    <dbReference type="NCBI Taxonomy" id="46433"/>
    <lineage>
        <taxon>Eukaryota</taxon>
        <taxon>Sar</taxon>
        <taxon>Rhizaria</taxon>
        <taxon>Retaria</taxon>
        <taxon>Foraminifera</taxon>
        <taxon>Monothalamids</taxon>
        <taxon>Reticulomyxidae</taxon>
        <taxon>Reticulomyxa</taxon>
    </lineage>
</organism>
<evidence type="ECO:0000313" key="3">
    <source>
        <dbReference type="Proteomes" id="UP000023152"/>
    </source>
</evidence>
<dbReference type="EMBL" id="ASPP01008076">
    <property type="protein sequence ID" value="ETO26112.1"/>
    <property type="molecule type" value="Genomic_DNA"/>
</dbReference>
<gene>
    <name evidence="2" type="ORF">RFI_11026</name>
</gene>
<evidence type="ECO:0000256" key="1">
    <source>
        <dbReference type="SAM" id="MobiDB-lite"/>
    </source>
</evidence>
<feature type="region of interest" description="Disordered" evidence="1">
    <location>
        <begin position="208"/>
        <end position="244"/>
    </location>
</feature>
<comment type="caution">
    <text evidence="2">The sequence shown here is derived from an EMBL/GenBank/DDBJ whole genome shotgun (WGS) entry which is preliminary data.</text>
</comment>
<name>X6NL47_RETFI</name>
<dbReference type="Proteomes" id="UP000023152">
    <property type="component" value="Unassembled WGS sequence"/>
</dbReference>
<reference evidence="2 3" key="1">
    <citation type="journal article" date="2013" name="Curr. Biol.">
        <title>The Genome of the Foraminiferan Reticulomyxa filosa.</title>
        <authorList>
            <person name="Glockner G."/>
            <person name="Hulsmann N."/>
            <person name="Schleicher M."/>
            <person name="Noegel A.A."/>
            <person name="Eichinger L."/>
            <person name="Gallinger C."/>
            <person name="Pawlowski J."/>
            <person name="Sierra R."/>
            <person name="Euteneuer U."/>
            <person name="Pillet L."/>
            <person name="Moustafa A."/>
            <person name="Platzer M."/>
            <person name="Groth M."/>
            <person name="Szafranski K."/>
            <person name="Schliwa M."/>
        </authorList>
    </citation>
    <scope>NUCLEOTIDE SEQUENCE [LARGE SCALE GENOMIC DNA]</scope>
</reference>
<dbReference type="CDD" id="cd17039">
    <property type="entry name" value="Ubl_ubiquitin_like"/>
    <property type="match status" value="1"/>
</dbReference>
<dbReference type="SUPFAM" id="SSF54236">
    <property type="entry name" value="Ubiquitin-like"/>
    <property type="match status" value="1"/>
</dbReference>
<keyword evidence="3" id="KW-1185">Reference proteome</keyword>
<evidence type="ECO:0000313" key="2">
    <source>
        <dbReference type="EMBL" id="ETO26112.1"/>
    </source>
</evidence>
<dbReference type="AlphaFoldDB" id="X6NL47"/>
<protein>
    <recommendedName>
        <fullName evidence="4">Ubiquitin-like domain-containing protein</fullName>
    </recommendedName>
</protein>
<dbReference type="Gene3D" id="3.10.20.90">
    <property type="entry name" value="Phosphatidylinositol 3-kinase Catalytic Subunit, Chain A, domain 1"/>
    <property type="match status" value="1"/>
</dbReference>
<sequence length="244" mass="27886">MDTLQIRYLNKKQLDLEEVDMEEETILNIKKRIHEKDPAIEVEDMILVIDDDNLGDTPPDKIDYQEILQNKALADKETLSYYSILSGMELLLLVVPGGRKSIRIEACRVYVNYTAEHHLFTIMCNVHEYTINDMLALLIEQHRKELPRNITNEMCQLRLLKSDKENEANGNEPNPMMEDKNKLMAEYDIGDKTTLELIVVGGRLSVQSDVTQATAEPPTRNPTTVTEKNDDKDQESSSCSCSIL</sequence>